<feature type="compositionally biased region" description="Basic and acidic residues" evidence="1">
    <location>
        <begin position="10"/>
        <end position="20"/>
    </location>
</feature>
<protein>
    <recommendedName>
        <fullName evidence="4">DUF2778 domain-containing protein</fullName>
    </recommendedName>
</protein>
<comment type="caution">
    <text evidence="2">The sequence shown here is derived from an EMBL/GenBank/DDBJ whole genome shotgun (WGS) entry which is preliminary data.</text>
</comment>
<reference evidence="2 3" key="1">
    <citation type="submission" date="2019-04" db="EMBL/GenBank/DDBJ databases">
        <authorList>
            <person name="Feng G."/>
            <person name="Zhu H."/>
        </authorList>
    </citation>
    <scope>NUCLEOTIDE SEQUENCE [LARGE SCALE GENOMIC DNA]</scope>
    <source>
        <strain evidence="2 3">6HR-1</strain>
    </source>
</reference>
<evidence type="ECO:0000256" key="1">
    <source>
        <dbReference type="SAM" id="MobiDB-lite"/>
    </source>
</evidence>
<evidence type="ECO:0008006" key="4">
    <source>
        <dbReference type="Google" id="ProtNLM"/>
    </source>
</evidence>
<evidence type="ECO:0000313" key="2">
    <source>
        <dbReference type="EMBL" id="TGD98332.1"/>
    </source>
</evidence>
<organism evidence="2 3">
    <name type="scientific">Methylobacterium nonmethylotrophicum</name>
    <dbReference type="NCBI Taxonomy" id="1141884"/>
    <lineage>
        <taxon>Bacteria</taxon>
        <taxon>Pseudomonadati</taxon>
        <taxon>Pseudomonadota</taxon>
        <taxon>Alphaproteobacteria</taxon>
        <taxon>Hyphomicrobiales</taxon>
        <taxon>Methylobacteriaceae</taxon>
        <taxon>Methylobacterium</taxon>
    </lineage>
</organism>
<keyword evidence="3" id="KW-1185">Reference proteome</keyword>
<feature type="region of interest" description="Disordered" evidence="1">
    <location>
        <begin position="1"/>
        <end position="24"/>
    </location>
</feature>
<proteinExistence type="predicted"/>
<dbReference type="OrthoDB" id="5395100at2"/>
<name>A0A4Z0NP66_9HYPH</name>
<dbReference type="RefSeq" id="WP_135416007.1">
    <property type="nucleotide sequence ID" value="NZ_SRLB01000011.1"/>
</dbReference>
<dbReference type="EMBL" id="SRLB01000011">
    <property type="protein sequence ID" value="TGD98332.1"/>
    <property type="molecule type" value="Genomic_DNA"/>
</dbReference>
<sequence length="183" mass="19622">MPISGNGWELHIRRQGEQSRHGRKRTVGSYQVYHDGTAQAPLSGTSVETKGPGDNAVRGNGRCVEAGRYPLATQNGSHYVTLGYLVSSDPDQTPKPGLELLETGNRTEILVHPGHGFLASVGCINLTSALASGSTDIPFVDSRTRVIAVIDDLKSYCGSRFPHYNGHPIANSWVVIDDVPSGK</sequence>
<gene>
    <name evidence="2" type="ORF">EU555_16635</name>
</gene>
<dbReference type="AlphaFoldDB" id="A0A4Z0NP66"/>
<dbReference type="Proteomes" id="UP000297535">
    <property type="component" value="Unassembled WGS sequence"/>
</dbReference>
<accession>A0A4Z0NP66</accession>
<evidence type="ECO:0000313" key="3">
    <source>
        <dbReference type="Proteomes" id="UP000297535"/>
    </source>
</evidence>
<feature type="region of interest" description="Disordered" evidence="1">
    <location>
        <begin position="37"/>
        <end position="56"/>
    </location>
</feature>